<dbReference type="Proteomes" id="UP001314170">
    <property type="component" value="Unassembled WGS sequence"/>
</dbReference>
<evidence type="ECO:0000313" key="1">
    <source>
        <dbReference type="EMBL" id="CAK7328408.1"/>
    </source>
</evidence>
<name>A0AAV1R3B0_9ROSI</name>
<gene>
    <name evidence="1" type="ORF">DCAF_LOCUS6131</name>
</gene>
<dbReference type="AlphaFoldDB" id="A0AAV1R3B0"/>
<proteinExistence type="predicted"/>
<reference evidence="1 2" key="1">
    <citation type="submission" date="2024-01" db="EMBL/GenBank/DDBJ databases">
        <authorList>
            <person name="Waweru B."/>
        </authorList>
    </citation>
    <scope>NUCLEOTIDE SEQUENCE [LARGE SCALE GENOMIC DNA]</scope>
</reference>
<organism evidence="1 2">
    <name type="scientific">Dovyalis caffra</name>
    <dbReference type="NCBI Taxonomy" id="77055"/>
    <lineage>
        <taxon>Eukaryota</taxon>
        <taxon>Viridiplantae</taxon>
        <taxon>Streptophyta</taxon>
        <taxon>Embryophyta</taxon>
        <taxon>Tracheophyta</taxon>
        <taxon>Spermatophyta</taxon>
        <taxon>Magnoliopsida</taxon>
        <taxon>eudicotyledons</taxon>
        <taxon>Gunneridae</taxon>
        <taxon>Pentapetalae</taxon>
        <taxon>rosids</taxon>
        <taxon>fabids</taxon>
        <taxon>Malpighiales</taxon>
        <taxon>Salicaceae</taxon>
        <taxon>Flacourtieae</taxon>
        <taxon>Dovyalis</taxon>
    </lineage>
</organism>
<protein>
    <submittedName>
        <fullName evidence="1">Uncharacterized protein</fullName>
    </submittedName>
</protein>
<comment type="caution">
    <text evidence="1">The sequence shown here is derived from an EMBL/GenBank/DDBJ whole genome shotgun (WGS) entry which is preliminary data.</text>
</comment>
<keyword evidence="2" id="KW-1185">Reference proteome</keyword>
<sequence length="79" mass="8831">MNWGLSTEGKEYTFEEEMRDGVLGLGESVRKETARVQEKYGVMIGITSDDESSEESEDKALRVRCGVVPYAHLISDLMA</sequence>
<accession>A0AAV1R3B0</accession>
<dbReference type="EMBL" id="CAWUPB010000893">
    <property type="protein sequence ID" value="CAK7328408.1"/>
    <property type="molecule type" value="Genomic_DNA"/>
</dbReference>
<evidence type="ECO:0000313" key="2">
    <source>
        <dbReference type="Proteomes" id="UP001314170"/>
    </source>
</evidence>